<accession>A0A835ZDR5</accession>
<proteinExistence type="predicted"/>
<dbReference type="EMBL" id="JAFCMP010000004">
    <property type="protein sequence ID" value="KAG5192572.1"/>
    <property type="molecule type" value="Genomic_DNA"/>
</dbReference>
<dbReference type="Proteomes" id="UP000664859">
    <property type="component" value="Unassembled WGS sequence"/>
</dbReference>
<evidence type="ECO:0000313" key="2">
    <source>
        <dbReference type="EMBL" id="KAG5192572.1"/>
    </source>
</evidence>
<feature type="region of interest" description="Disordered" evidence="1">
    <location>
        <begin position="1"/>
        <end position="24"/>
    </location>
</feature>
<sequence>MTIAPRSSSSSGGSSKSKRQHRTTSLPLLPEEVVGEILALYDCHQHWLRFRSAMCELEMNAFEMRAGQFSDHDGVVYPSLIREVMRFDDRRASAIRLAGEAAKRAEHVRAGCEHGNAYTLVGHQGVVLDLQRLAPTLCDAIPFPVNDYLPRPLWGRPLTQLAQVWRGTCEADLYWEMYDEHDYVCAKNNRLPREAWSLNKEIFAWVRDHCSCSARLSGKDTPTSAMESILKRGSVVKVTVEEDFGEEPVCLPGTLRDLHILNDFDGLLDIPQGLRRLHLSRDDDDHVSSRTPAQLAELMVSMPTSLTSIIFHDDPVDLGNLEWSEDEDEDEDGGFVETAIPWPAGVEELELRNVDAPLTLPPTLQSLALIFDKHRDFNNCAEEFHLPSNCRLSCARCGWAATAGVRPACTRCRSTWQQSSLTSRTRRSCTWSALPSGGGANIRTLVKARGCTGVKARAASTRRLRRLLLSQQSFEALALLQSLRLACCSTRCNPLFSKQHPDVYSSISLLQLHLTLLAAVARQYAPGSTIAQRERMQLLGHCRHNPTEGLRVLLRCAHDCSLNAPSVCVM</sequence>
<organism evidence="2 3">
    <name type="scientific">Tribonema minus</name>
    <dbReference type="NCBI Taxonomy" id="303371"/>
    <lineage>
        <taxon>Eukaryota</taxon>
        <taxon>Sar</taxon>
        <taxon>Stramenopiles</taxon>
        <taxon>Ochrophyta</taxon>
        <taxon>PX clade</taxon>
        <taxon>Xanthophyceae</taxon>
        <taxon>Tribonematales</taxon>
        <taxon>Tribonemataceae</taxon>
        <taxon>Tribonema</taxon>
    </lineage>
</organism>
<keyword evidence="3" id="KW-1185">Reference proteome</keyword>
<name>A0A835ZDR5_9STRA</name>
<gene>
    <name evidence="2" type="ORF">JKP88DRAFT_250725</name>
</gene>
<evidence type="ECO:0000256" key="1">
    <source>
        <dbReference type="SAM" id="MobiDB-lite"/>
    </source>
</evidence>
<comment type="caution">
    <text evidence="2">The sequence shown here is derived from an EMBL/GenBank/DDBJ whole genome shotgun (WGS) entry which is preliminary data.</text>
</comment>
<reference evidence="2" key="1">
    <citation type="submission" date="2021-02" db="EMBL/GenBank/DDBJ databases">
        <title>First Annotated Genome of the Yellow-green Alga Tribonema minus.</title>
        <authorList>
            <person name="Mahan K.M."/>
        </authorList>
    </citation>
    <scope>NUCLEOTIDE SEQUENCE</scope>
    <source>
        <strain evidence="2">UTEX B ZZ1240</strain>
    </source>
</reference>
<protein>
    <submittedName>
        <fullName evidence="2">Uncharacterized protein</fullName>
    </submittedName>
</protein>
<evidence type="ECO:0000313" key="3">
    <source>
        <dbReference type="Proteomes" id="UP000664859"/>
    </source>
</evidence>
<dbReference type="AlphaFoldDB" id="A0A835ZDR5"/>